<reference evidence="2" key="1">
    <citation type="journal article" date="2021" name="PeerJ">
        <title>Extensive microbial diversity within the chicken gut microbiome revealed by metagenomics and culture.</title>
        <authorList>
            <person name="Gilroy R."/>
            <person name="Ravi A."/>
            <person name="Getino M."/>
            <person name="Pursley I."/>
            <person name="Horton D.L."/>
            <person name="Alikhan N.F."/>
            <person name="Baker D."/>
            <person name="Gharbi K."/>
            <person name="Hall N."/>
            <person name="Watson M."/>
            <person name="Adriaenssens E.M."/>
            <person name="Foster-Nyarko E."/>
            <person name="Jarju S."/>
            <person name="Secka A."/>
            <person name="Antonio M."/>
            <person name="Oren A."/>
            <person name="Chaudhuri R.R."/>
            <person name="La Ragione R."/>
            <person name="Hildebrand F."/>
            <person name="Pallen M.J."/>
        </authorList>
    </citation>
    <scope>NUCLEOTIDE SEQUENCE</scope>
    <source>
        <strain evidence="2">1345</strain>
    </source>
</reference>
<dbReference type="InterPro" id="IPR036086">
    <property type="entry name" value="ParB/Sulfiredoxin_sf"/>
</dbReference>
<reference evidence="2" key="2">
    <citation type="submission" date="2021-04" db="EMBL/GenBank/DDBJ databases">
        <authorList>
            <person name="Gilroy R."/>
        </authorList>
    </citation>
    <scope>NUCLEOTIDE SEQUENCE</scope>
    <source>
        <strain evidence="2">1345</strain>
    </source>
</reference>
<proteinExistence type="predicted"/>
<dbReference type="SUPFAM" id="SSF110849">
    <property type="entry name" value="ParB/Sulfiredoxin"/>
    <property type="match status" value="1"/>
</dbReference>
<dbReference type="SMART" id="SM00470">
    <property type="entry name" value="ParB"/>
    <property type="match status" value="1"/>
</dbReference>
<dbReference type="Gene3D" id="3.90.1530.30">
    <property type="match status" value="1"/>
</dbReference>
<dbReference type="EMBL" id="DXCQ01000028">
    <property type="protein sequence ID" value="HIY96798.1"/>
    <property type="molecule type" value="Genomic_DNA"/>
</dbReference>
<dbReference type="InterPro" id="IPR003115">
    <property type="entry name" value="ParB_N"/>
</dbReference>
<evidence type="ECO:0000259" key="1">
    <source>
        <dbReference type="SMART" id="SM00470"/>
    </source>
</evidence>
<organism evidence="2 3">
    <name type="scientific">Candidatus Borkfalkia excrementigallinarum</name>
    <dbReference type="NCBI Taxonomy" id="2838506"/>
    <lineage>
        <taxon>Bacteria</taxon>
        <taxon>Bacillati</taxon>
        <taxon>Bacillota</taxon>
        <taxon>Clostridia</taxon>
        <taxon>Christensenellales</taxon>
        <taxon>Christensenellaceae</taxon>
        <taxon>Candidatus Borkfalkia</taxon>
    </lineage>
</organism>
<dbReference type="Proteomes" id="UP000886750">
    <property type="component" value="Unassembled WGS sequence"/>
</dbReference>
<name>A0A9D2CSZ7_9FIRM</name>
<protein>
    <submittedName>
        <fullName evidence="2">ParB N-terminal domain-containing protein</fullName>
    </submittedName>
</protein>
<comment type="caution">
    <text evidence="2">The sequence shown here is derived from an EMBL/GenBank/DDBJ whole genome shotgun (WGS) entry which is preliminary data.</text>
</comment>
<evidence type="ECO:0000313" key="3">
    <source>
        <dbReference type="Proteomes" id="UP000886750"/>
    </source>
</evidence>
<feature type="domain" description="ParB-like N-terminal" evidence="1">
    <location>
        <begin position="34"/>
        <end position="114"/>
    </location>
</feature>
<gene>
    <name evidence="2" type="ORF">H9729_03845</name>
</gene>
<dbReference type="Pfam" id="PF02195">
    <property type="entry name" value="ParB_N"/>
    <property type="match status" value="1"/>
</dbReference>
<evidence type="ECO:0000313" key="2">
    <source>
        <dbReference type="EMBL" id="HIY96798.1"/>
    </source>
</evidence>
<sequence>MPIGNASIKRATGAIAKTGEKAPKNVFRADAALSEIEIEKIKGGAEGVAPAELVKSVKKYGVLHPVFVLAEKDSFLLISGKARLQAAKEAGLAAIKAVVLTLEGSGAQAAKKDVAMRCPQPELSEEIAVASASSEKLSDIHEEKFNAIRSIGSDLPDYLL</sequence>
<dbReference type="AlphaFoldDB" id="A0A9D2CSZ7"/>
<accession>A0A9D2CSZ7</accession>